<evidence type="ECO:0000313" key="17">
    <source>
        <dbReference type="EMBL" id="MCP1674654.1"/>
    </source>
</evidence>
<dbReference type="FunFam" id="2.70.150.10:FF:000020">
    <property type="entry name" value="Copper-exporting P-type ATPase A"/>
    <property type="match status" value="1"/>
</dbReference>
<evidence type="ECO:0000256" key="11">
    <source>
        <dbReference type="ARBA" id="ARBA00022967"/>
    </source>
</evidence>
<dbReference type="GO" id="GO:0005886">
    <property type="term" value="C:plasma membrane"/>
    <property type="evidence" value="ECO:0007669"/>
    <property type="project" value="UniProtKB-SubCell"/>
</dbReference>
<dbReference type="SUPFAM" id="SSF81653">
    <property type="entry name" value="Calcium ATPase, transduction domain A"/>
    <property type="match status" value="1"/>
</dbReference>
<keyword evidence="13" id="KW-0406">Ion transport</keyword>
<dbReference type="Gene3D" id="3.30.70.100">
    <property type="match status" value="1"/>
</dbReference>
<dbReference type="PRINTS" id="PR00943">
    <property type="entry name" value="CUATPASE"/>
</dbReference>
<evidence type="ECO:0000256" key="7">
    <source>
        <dbReference type="ARBA" id="ARBA00022723"/>
    </source>
</evidence>
<feature type="transmembrane region" description="Helical" evidence="15">
    <location>
        <begin position="277"/>
        <end position="295"/>
    </location>
</feature>
<keyword evidence="8 15" id="KW-0547">Nucleotide-binding</keyword>
<dbReference type="GO" id="GO:0043682">
    <property type="term" value="F:P-type divalent copper transporter activity"/>
    <property type="evidence" value="ECO:0007669"/>
    <property type="project" value="TreeGrafter"/>
</dbReference>
<feature type="transmembrane region" description="Helical" evidence="15">
    <location>
        <begin position="430"/>
        <end position="450"/>
    </location>
</feature>
<dbReference type="PROSITE" id="PS50846">
    <property type="entry name" value="HMA_2"/>
    <property type="match status" value="1"/>
</dbReference>
<evidence type="ECO:0000256" key="14">
    <source>
        <dbReference type="ARBA" id="ARBA00023136"/>
    </source>
</evidence>
<evidence type="ECO:0000256" key="9">
    <source>
        <dbReference type="ARBA" id="ARBA00022840"/>
    </source>
</evidence>
<keyword evidence="3" id="KW-0813">Transport</keyword>
<feature type="transmembrane region" description="Helical" evidence="15">
    <location>
        <begin position="216"/>
        <end position="241"/>
    </location>
</feature>
<dbReference type="InterPro" id="IPR036163">
    <property type="entry name" value="HMA_dom_sf"/>
</dbReference>
<dbReference type="InterPro" id="IPR023299">
    <property type="entry name" value="ATPase_P-typ_cyto_dom_N"/>
</dbReference>
<dbReference type="Gene3D" id="3.40.50.1000">
    <property type="entry name" value="HAD superfamily/HAD-like"/>
    <property type="match status" value="1"/>
</dbReference>
<dbReference type="PRINTS" id="PR00119">
    <property type="entry name" value="CATATPASE"/>
</dbReference>
<accession>A0AAE3G3Y6</accession>
<dbReference type="PROSITE" id="PS00154">
    <property type="entry name" value="ATPASE_E1_E2"/>
    <property type="match status" value="1"/>
</dbReference>
<protein>
    <submittedName>
        <fullName evidence="17">Cu2+-exporting ATPase</fullName>
    </submittedName>
</protein>
<dbReference type="CDD" id="cd02079">
    <property type="entry name" value="P-type_ATPase_HM"/>
    <property type="match status" value="1"/>
</dbReference>
<dbReference type="Gene3D" id="2.70.150.10">
    <property type="entry name" value="Calcium-transporting ATPase, cytoplasmic transduction domain A"/>
    <property type="match status" value="1"/>
</dbReference>
<feature type="transmembrane region" description="Helical" evidence="15">
    <location>
        <begin position="456"/>
        <end position="483"/>
    </location>
</feature>
<evidence type="ECO:0000259" key="16">
    <source>
        <dbReference type="PROSITE" id="PS50846"/>
    </source>
</evidence>
<reference evidence="17" key="1">
    <citation type="submission" date="2022-03" db="EMBL/GenBank/DDBJ databases">
        <title>Genomic Encyclopedia of Type Strains, Phase III (KMG-III): the genomes of soil and plant-associated and newly described type strains.</title>
        <authorList>
            <person name="Whitman W."/>
        </authorList>
    </citation>
    <scope>NUCLEOTIDE SEQUENCE</scope>
    <source>
        <strain evidence="17">ANL 6-2</strain>
    </source>
</reference>
<comment type="similarity">
    <text evidence="2 15">Belongs to the cation transport ATPase (P-type) (TC 3.A.3) family. Type IB subfamily.</text>
</comment>
<feature type="transmembrane region" description="Helical" evidence="15">
    <location>
        <begin position="780"/>
        <end position="797"/>
    </location>
</feature>
<dbReference type="EMBL" id="JALJXV010000004">
    <property type="protein sequence ID" value="MCP1674654.1"/>
    <property type="molecule type" value="Genomic_DNA"/>
</dbReference>
<keyword evidence="12 15" id="KW-1133">Transmembrane helix</keyword>
<evidence type="ECO:0000256" key="1">
    <source>
        <dbReference type="ARBA" id="ARBA00004651"/>
    </source>
</evidence>
<dbReference type="NCBIfam" id="TIGR01494">
    <property type="entry name" value="ATPase_P-type"/>
    <property type="match status" value="1"/>
</dbReference>
<comment type="subcellular location">
    <subcellularLocation>
        <location evidence="1">Cell membrane</location>
        <topology evidence="1">Multi-pass membrane protein</topology>
    </subcellularLocation>
</comment>
<organism evidence="17 18">
    <name type="scientific">Natronocella acetinitrilica</name>
    <dbReference type="NCBI Taxonomy" id="414046"/>
    <lineage>
        <taxon>Bacteria</taxon>
        <taxon>Pseudomonadati</taxon>
        <taxon>Pseudomonadota</taxon>
        <taxon>Gammaproteobacteria</taxon>
        <taxon>Chromatiales</taxon>
        <taxon>Ectothiorhodospiraceae</taxon>
        <taxon>Natronocella</taxon>
    </lineage>
</organism>
<dbReference type="InterPro" id="IPR023214">
    <property type="entry name" value="HAD_sf"/>
</dbReference>
<keyword evidence="18" id="KW-1185">Reference proteome</keyword>
<evidence type="ECO:0000256" key="2">
    <source>
        <dbReference type="ARBA" id="ARBA00006024"/>
    </source>
</evidence>
<feature type="domain" description="HMA" evidence="16">
    <location>
        <begin position="96"/>
        <end position="162"/>
    </location>
</feature>
<dbReference type="Proteomes" id="UP001205843">
    <property type="component" value="Unassembled WGS sequence"/>
</dbReference>
<dbReference type="SUPFAM" id="SSF56784">
    <property type="entry name" value="HAD-like"/>
    <property type="match status" value="1"/>
</dbReference>
<evidence type="ECO:0000313" key="18">
    <source>
        <dbReference type="Proteomes" id="UP001205843"/>
    </source>
</evidence>
<dbReference type="Pfam" id="PF00122">
    <property type="entry name" value="E1-E2_ATPase"/>
    <property type="match status" value="1"/>
</dbReference>
<evidence type="ECO:0000256" key="3">
    <source>
        <dbReference type="ARBA" id="ARBA00022448"/>
    </source>
</evidence>
<dbReference type="InterPro" id="IPR018303">
    <property type="entry name" value="ATPase_P-typ_P_site"/>
</dbReference>
<dbReference type="NCBIfam" id="TIGR01511">
    <property type="entry name" value="ATPase-IB1_Cu"/>
    <property type="match status" value="1"/>
</dbReference>
<evidence type="ECO:0000256" key="6">
    <source>
        <dbReference type="ARBA" id="ARBA00022692"/>
    </source>
</evidence>
<dbReference type="InterPro" id="IPR006121">
    <property type="entry name" value="HMA_dom"/>
</dbReference>
<keyword evidence="5" id="KW-0597">Phosphoprotein</keyword>
<dbReference type="InterPro" id="IPR027256">
    <property type="entry name" value="P-typ_ATPase_IB"/>
</dbReference>
<keyword evidence="7 15" id="KW-0479">Metal-binding</keyword>
<dbReference type="Gene3D" id="3.40.1110.10">
    <property type="entry name" value="Calcium-transporting ATPase, cytoplasmic domain N"/>
    <property type="match status" value="1"/>
</dbReference>
<dbReference type="InterPro" id="IPR021993">
    <property type="entry name" value="ATPase-cat-bd"/>
</dbReference>
<evidence type="ECO:0000256" key="15">
    <source>
        <dbReference type="RuleBase" id="RU362081"/>
    </source>
</evidence>
<dbReference type="CDD" id="cd00371">
    <property type="entry name" value="HMA"/>
    <property type="match status" value="1"/>
</dbReference>
<evidence type="ECO:0000256" key="12">
    <source>
        <dbReference type="ARBA" id="ARBA00022989"/>
    </source>
</evidence>
<dbReference type="InterPro" id="IPR059000">
    <property type="entry name" value="ATPase_P-type_domA"/>
</dbReference>
<dbReference type="InterPro" id="IPR023298">
    <property type="entry name" value="ATPase_P-typ_TM_dom_sf"/>
</dbReference>
<feature type="transmembrane region" description="Helical" evidence="15">
    <location>
        <begin position="758"/>
        <end position="774"/>
    </location>
</feature>
<dbReference type="PANTHER" id="PTHR43520">
    <property type="entry name" value="ATP7, ISOFORM B"/>
    <property type="match status" value="1"/>
</dbReference>
<evidence type="ECO:0000256" key="5">
    <source>
        <dbReference type="ARBA" id="ARBA00022553"/>
    </source>
</evidence>
<dbReference type="GO" id="GO:0060003">
    <property type="term" value="P:copper ion export"/>
    <property type="evidence" value="ECO:0007669"/>
    <property type="project" value="UniProtKB-ARBA"/>
</dbReference>
<dbReference type="InterPro" id="IPR001757">
    <property type="entry name" value="P_typ_ATPase"/>
</dbReference>
<keyword evidence="6 15" id="KW-0812">Transmembrane</keyword>
<evidence type="ECO:0000256" key="10">
    <source>
        <dbReference type="ARBA" id="ARBA00022842"/>
    </source>
</evidence>
<keyword evidence="9 15" id="KW-0067">ATP-binding</keyword>
<keyword evidence="11" id="KW-1278">Translocase</keyword>
<dbReference type="GO" id="GO:0055070">
    <property type="term" value="P:copper ion homeostasis"/>
    <property type="evidence" value="ECO:0007669"/>
    <property type="project" value="TreeGrafter"/>
</dbReference>
<dbReference type="NCBIfam" id="TIGR01525">
    <property type="entry name" value="ATPase-IB_hvy"/>
    <property type="match status" value="1"/>
</dbReference>
<dbReference type="GO" id="GO:0016887">
    <property type="term" value="F:ATP hydrolysis activity"/>
    <property type="evidence" value="ECO:0007669"/>
    <property type="project" value="InterPro"/>
</dbReference>
<dbReference type="GO" id="GO:0005524">
    <property type="term" value="F:ATP binding"/>
    <property type="evidence" value="ECO:0007669"/>
    <property type="project" value="UniProtKB-UniRule"/>
</dbReference>
<dbReference type="RefSeq" id="WP_253476837.1">
    <property type="nucleotide sequence ID" value="NZ_JALJXV010000004.1"/>
</dbReference>
<dbReference type="SUPFAM" id="SSF81665">
    <property type="entry name" value="Calcium ATPase, transmembrane domain M"/>
    <property type="match status" value="1"/>
</dbReference>
<proteinExistence type="inferred from homology"/>
<dbReference type="InterPro" id="IPR008250">
    <property type="entry name" value="ATPase_P-typ_transduc_dom_A_sf"/>
</dbReference>
<dbReference type="PANTHER" id="PTHR43520:SF5">
    <property type="entry name" value="CATION-TRANSPORTING P-TYPE ATPASE-RELATED"/>
    <property type="match status" value="1"/>
</dbReference>
<dbReference type="AlphaFoldDB" id="A0AAE3G3Y6"/>
<keyword evidence="4 15" id="KW-1003">Cell membrane</keyword>
<gene>
    <name evidence="17" type="ORF">J2T57_001792</name>
</gene>
<comment type="caution">
    <text evidence="17">The sequence shown here is derived from an EMBL/GenBank/DDBJ whole genome shotgun (WGS) entry which is preliminary data.</text>
</comment>
<dbReference type="Pfam" id="PF12156">
    <property type="entry name" value="ATPase-cat_bd"/>
    <property type="match status" value="1"/>
</dbReference>
<dbReference type="Pfam" id="PF00702">
    <property type="entry name" value="Hydrolase"/>
    <property type="match status" value="1"/>
</dbReference>
<sequence>MQREAGITCFHCGEPVPSDIDLTVTVDDEPRPVCCHGCHAVASTIVGAGLDAFYQFRPEPNGRPEDAGIAEPTLYASFDEPRVQKEFVYSTPDGHCEASLLVDGLYCAACGWLIERSLTGADGVDEIRVNPATGRALLRWNPDTVSLSRVMAHMGRLGYRPHPVLADATDSQANRERRGAMRRLIVAGLGMMQAMMFAVGLYFGQYYGMEASHEQFLRLVSMLVATPVVLYAALPIFLGAFRDLRNLRPGMDVPVSLAIGAGYSASVWITFFGGPEVYFDSIAMFTFFLLIARYVEMAARHRANATTDALARLVPTTALRLAANGTEEEVPSGDLQPGDRVRIRPGATIPADGVIVRGDSSVDESMLTGESDPQRRNTGDRVVGGSVNLEDSLDVRIEQTGQDTMVSHIGRLLRRAQSQRPAFARLADQVARYFVTVVLLAAAVVFAVWWQLDPALAFPITLAMLVATCPCALSLATPTALAVGTNRMAGDGLLITRADAVETLARVNHVVLDKTGTLTEGRLSVVETRVLGELSEQQVTGIAAALEQHSEHPIARAFKAASAATPAEQPQSTRGAGIEGEVDGRRLRIGRPDWVLEHAGLPVDARFGDGAWILLGDSQSALAAFRVADRLRPEAAESIAQLQSRSITVEIASGDAPEPVADAARRLGIARWTARMTPEHKLERLRELQASGATVLMVGDGINDAPVLAGANVSAALNEGTALAQTSAAMILLAGRLDRLVSGLDSARRTMRVIRQNLALSATYNASMLPLAAMGFVPPWLAAIGMTLSSLVVVLNARRLARRQRRGITRSMAPELLQGGSSA</sequence>
<feature type="transmembrane region" description="Helical" evidence="15">
    <location>
        <begin position="253"/>
        <end position="271"/>
    </location>
</feature>
<dbReference type="Pfam" id="PF00403">
    <property type="entry name" value="HMA"/>
    <property type="match status" value="1"/>
</dbReference>
<keyword evidence="10" id="KW-0460">Magnesium</keyword>
<evidence type="ECO:0000256" key="8">
    <source>
        <dbReference type="ARBA" id="ARBA00022741"/>
    </source>
</evidence>
<evidence type="ECO:0000256" key="13">
    <source>
        <dbReference type="ARBA" id="ARBA00023065"/>
    </source>
</evidence>
<dbReference type="SUPFAM" id="SSF55008">
    <property type="entry name" value="HMA, heavy metal-associated domain"/>
    <property type="match status" value="1"/>
</dbReference>
<dbReference type="NCBIfam" id="TIGR01512">
    <property type="entry name" value="ATPase-IB2_Cd"/>
    <property type="match status" value="1"/>
</dbReference>
<dbReference type="InterPro" id="IPR036412">
    <property type="entry name" value="HAD-like_sf"/>
</dbReference>
<feature type="transmembrane region" description="Helical" evidence="15">
    <location>
        <begin position="184"/>
        <end position="204"/>
    </location>
</feature>
<evidence type="ECO:0000256" key="4">
    <source>
        <dbReference type="ARBA" id="ARBA00022475"/>
    </source>
</evidence>
<name>A0AAE3G3Y6_9GAMM</name>
<keyword evidence="14 15" id="KW-0472">Membrane</keyword>
<dbReference type="GO" id="GO:0005507">
    <property type="term" value="F:copper ion binding"/>
    <property type="evidence" value="ECO:0007669"/>
    <property type="project" value="TreeGrafter"/>
</dbReference>